<evidence type="ECO:0000256" key="4">
    <source>
        <dbReference type="ARBA" id="ARBA00016207"/>
    </source>
</evidence>
<name>A0A9P4JB67_9PEZI</name>
<dbReference type="PANTHER" id="PTHR37787">
    <property type="entry name" value="BIOGENESIS OF LYSOSOME-RELATED ORGANELLES COMPLEX 1 SUBUNIT KXD1"/>
    <property type="match status" value="1"/>
</dbReference>
<dbReference type="InterPro" id="IPR051390">
    <property type="entry name" value="BLOC-1_subunit_KXD1"/>
</dbReference>
<evidence type="ECO:0000256" key="6">
    <source>
        <dbReference type="ARBA" id="ARBA00022753"/>
    </source>
</evidence>
<evidence type="ECO:0000256" key="3">
    <source>
        <dbReference type="ARBA" id="ARBA00005913"/>
    </source>
</evidence>
<keyword evidence="11" id="KW-1185">Reference proteome</keyword>
<dbReference type="Pfam" id="PF10241">
    <property type="entry name" value="KxDL"/>
    <property type="match status" value="1"/>
</dbReference>
<keyword evidence="6" id="KW-0967">Endosome</keyword>
<keyword evidence="5" id="KW-0813">Transport</keyword>
<dbReference type="EMBL" id="ML996081">
    <property type="protein sequence ID" value="KAF2157430.1"/>
    <property type="molecule type" value="Genomic_DNA"/>
</dbReference>
<evidence type="ECO:0000313" key="11">
    <source>
        <dbReference type="Proteomes" id="UP000799439"/>
    </source>
</evidence>
<dbReference type="PANTHER" id="PTHR37787:SF1">
    <property type="entry name" value="BIOGENESIS OF LYSOSOME-RELATED ORGANELLES COMPLEX 1 SUBUNIT KXD1"/>
    <property type="match status" value="1"/>
</dbReference>
<comment type="similarity">
    <text evidence="3">Belongs to the KXD1 family.</text>
</comment>
<evidence type="ECO:0000256" key="1">
    <source>
        <dbReference type="ARBA" id="ARBA00002069"/>
    </source>
</evidence>
<evidence type="ECO:0000256" key="5">
    <source>
        <dbReference type="ARBA" id="ARBA00022448"/>
    </source>
</evidence>
<dbReference type="InterPro" id="IPR019371">
    <property type="entry name" value="KxDL_dom"/>
</dbReference>
<comment type="caution">
    <text evidence="10">The sequence shown here is derived from an EMBL/GenBank/DDBJ whole genome shotgun (WGS) entry which is preliminary data.</text>
</comment>
<evidence type="ECO:0000256" key="8">
    <source>
        <dbReference type="SAM" id="MobiDB-lite"/>
    </source>
</evidence>
<feature type="domain" description="KxDL" evidence="9">
    <location>
        <begin position="80"/>
        <end position="165"/>
    </location>
</feature>
<feature type="compositionally biased region" description="Low complexity" evidence="8">
    <location>
        <begin position="44"/>
        <end position="68"/>
    </location>
</feature>
<dbReference type="AlphaFoldDB" id="A0A9P4JB67"/>
<dbReference type="GO" id="GO:0007032">
    <property type="term" value="P:endosome organization"/>
    <property type="evidence" value="ECO:0007669"/>
    <property type="project" value="TreeGrafter"/>
</dbReference>
<dbReference type="OrthoDB" id="4089816at2759"/>
<reference evidence="10" key="1">
    <citation type="journal article" date="2020" name="Stud. Mycol.">
        <title>101 Dothideomycetes genomes: a test case for predicting lifestyles and emergence of pathogens.</title>
        <authorList>
            <person name="Haridas S."/>
            <person name="Albert R."/>
            <person name="Binder M."/>
            <person name="Bloem J."/>
            <person name="Labutti K."/>
            <person name="Salamov A."/>
            <person name="Andreopoulos B."/>
            <person name="Baker S."/>
            <person name="Barry K."/>
            <person name="Bills G."/>
            <person name="Bluhm B."/>
            <person name="Cannon C."/>
            <person name="Castanera R."/>
            <person name="Culley D."/>
            <person name="Daum C."/>
            <person name="Ezra D."/>
            <person name="Gonzalez J."/>
            <person name="Henrissat B."/>
            <person name="Kuo A."/>
            <person name="Liang C."/>
            <person name="Lipzen A."/>
            <person name="Lutzoni F."/>
            <person name="Magnuson J."/>
            <person name="Mondo S."/>
            <person name="Nolan M."/>
            <person name="Ohm R."/>
            <person name="Pangilinan J."/>
            <person name="Park H.-J."/>
            <person name="Ramirez L."/>
            <person name="Alfaro M."/>
            <person name="Sun H."/>
            <person name="Tritt A."/>
            <person name="Yoshinaga Y."/>
            <person name="Zwiers L.-H."/>
            <person name="Turgeon B."/>
            <person name="Goodwin S."/>
            <person name="Spatafora J."/>
            <person name="Crous P."/>
            <person name="Grigoriev I."/>
        </authorList>
    </citation>
    <scope>NUCLEOTIDE SEQUENCE</scope>
    <source>
        <strain evidence="10">CBS 260.36</strain>
    </source>
</reference>
<evidence type="ECO:0000259" key="9">
    <source>
        <dbReference type="Pfam" id="PF10241"/>
    </source>
</evidence>
<evidence type="ECO:0000313" key="10">
    <source>
        <dbReference type="EMBL" id="KAF2157430.1"/>
    </source>
</evidence>
<comment type="subcellular location">
    <subcellularLocation>
        <location evidence="2">Endosome</location>
    </subcellularLocation>
</comment>
<feature type="region of interest" description="Disordered" evidence="8">
    <location>
        <begin position="8"/>
        <end position="68"/>
    </location>
</feature>
<comment type="function">
    <text evidence="1">Component of the biogenesis of lysosome-related organelles complex-1 (BLOC-1) involved in endosomal cargo sorting.</text>
</comment>
<dbReference type="GO" id="GO:0032880">
    <property type="term" value="P:regulation of protein localization"/>
    <property type="evidence" value="ECO:0007669"/>
    <property type="project" value="TreeGrafter"/>
</dbReference>
<dbReference type="Proteomes" id="UP000799439">
    <property type="component" value="Unassembled WGS sequence"/>
</dbReference>
<evidence type="ECO:0000256" key="2">
    <source>
        <dbReference type="ARBA" id="ARBA00004177"/>
    </source>
</evidence>
<evidence type="ECO:0000256" key="7">
    <source>
        <dbReference type="ARBA" id="ARBA00029808"/>
    </source>
</evidence>
<dbReference type="GO" id="GO:0005768">
    <property type="term" value="C:endosome"/>
    <property type="evidence" value="ECO:0007669"/>
    <property type="project" value="UniProtKB-SubCell"/>
</dbReference>
<dbReference type="GO" id="GO:0031083">
    <property type="term" value="C:BLOC-1 complex"/>
    <property type="evidence" value="ECO:0007669"/>
    <property type="project" value="TreeGrafter"/>
</dbReference>
<gene>
    <name evidence="10" type="ORF">K461DRAFT_309549</name>
</gene>
<protein>
    <recommendedName>
        <fullName evidence="4">Biogenesis of lysosome-related organelles complex 1 subunit KXD1</fullName>
    </recommendedName>
    <alternativeName>
        <fullName evidence="7">KxDL homolog</fullName>
    </alternativeName>
</protein>
<organism evidence="10 11">
    <name type="scientific">Myriangium duriaei CBS 260.36</name>
    <dbReference type="NCBI Taxonomy" id="1168546"/>
    <lineage>
        <taxon>Eukaryota</taxon>
        <taxon>Fungi</taxon>
        <taxon>Dikarya</taxon>
        <taxon>Ascomycota</taxon>
        <taxon>Pezizomycotina</taxon>
        <taxon>Dothideomycetes</taxon>
        <taxon>Dothideomycetidae</taxon>
        <taxon>Myriangiales</taxon>
        <taxon>Myriangiaceae</taxon>
        <taxon>Myriangium</taxon>
    </lineage>
</organism>
<accession>A0A9P4JB67</accession>
<sequence>MPLTYYVHNMAPSHRTKPTPPPSSYTTFYPYQQSRRFSPDRTDSSATGATFSTTPSSSASSISSHRASPNIDQLEQMTGRLSYAANPISLDRTLAHHATTSGHLNAQTRELLELQALAQRRLVAARSNFADGLRAARDVQRELRWAQDRVSALNQRAAAKYPAQYQVAVAKNPPLIDD</sequence>
<proteinExistence type="inferred from homology"/>